<reference evidence="8 9" key="1">
    <citation type="submission" date="2016-10" db="EMBL/GenBank/DDBJ databases">
        <authorList>
            <person name="de Groot N.N."/>
        </authorList>
    </citation>
    <scope>NUCLEOTIDE SEQUENCE [LARGE SCALE GENOMIC DNA]</scope>
    <source>
        <strain evidence="8 9">ATCC BAA-466</strain>
    </source>
</reference>
<dbReference type="RefSeq" id="WP_090288917.1">
    <property type="nucleotide sequence ID" value="NZ_FNCK01000001.1"/>
</dbReference>
<sequence length="306" mass="34311">MRKVIKVLFTMILMIGSLAGTVSPIFAEDKPAVTVSSSFLYDMVDNLAGDFVTIEMIIPTGEDPHLYEARPQDLQKIKAADLVLYHGLHFEGKMADILEPIGIAVTENFDPSEVGVMDNDSGMAVDPHFWFDIHLYQEATIRASEALIELVPDHKDEILQNLEDYRLKLEDLDKEVKEKIASIPEDSRYLITPHDAFNYFSRAYGIPVRAPQGVTTDSEVSNKDIDDTVDFIVEKQIKAIFAESTTDPARMEKLKEACAAKGFEVEVIRGEGQELFSDSLAPEGQEGDKYIEMVRHNVDLIVDNLK</sequence>
<keyword evidence="4 7" id="KW-0732">Signal</keyword>
<evidence type="ECO:0000313" key="8">
    <source>
        <dbReference type="EMBL" id="SDF84303.1"/>
    </source>
</evidence>
<keyword evidence="9" id="KW-1185">Reference proteome</keyword>
<dbReference type="GO" id="GO:0046872">
    <property type="term" value="F:metal ion binding"/>
    <property type="evidence" value="ECO:0007669"/>
    <property type="project" value="UniProtKB-KW"/>
</dbReference>
<feature type="coiled-coil region" evidence="6">
    <location>
        <begin position="155"/>
        <end position="182"/>
    </location>
</feature>
<dbReference type="InterPro" id="IPR006127">
    <property type="entry name" value="ZnuA-like"/>
</dbReference>
<dbReference type="GO" id="GO:0007155">
    <property type="term" value="P:cell adhesion"/>
    <property type="evidence" value="ECO:0007669"/>
    <property type="project" value="InterPro"/>
</dbReference>
<dbReference type="Proteomes" id="UP000199708">
    <property type="component" value="Unassembled WGS sequence"/>
</dbReference>
<gene>
    <name evidence="8" type="ORF">SAMN05421791_101214</name>
</gene>
<dbReference type="PRINTS" id="PR00690">
    <property type="entry name" value="ADHESNFAMILY"/>
</dbReference>
<keyword evidence="2 5" id="KW-0813">Transport</keyword>
<keyword evidence="3" id="KW-0479">Metal-binding</keyword>
<evidence type="ECO:0000256" key="4">
    <source>
        <dbReference type="ARBA" id="ARBA00022729"/>
    </source>
</evidence>
<evidence type="ECO:0000256" key="5">
    <source>
        <dbReference type="RuleBase" id="RU003512"/>
    </source>
</evidence>
<comment type="similarity">
    <text evidence="5">Belongs to the bacterial solute-binding protein 9 family.</text>
</comment>
<dbReference type="PANTHER" id="PTHR42953:SF1">
    <property type="entry name" value="METAL-BINDING PROTEIN HI_0362-RELATED"/>
    <property type="match status" value="1"/>
</dbReference>
<keyword evidence="6" id="KW-0175">Coiled coil</keyword>
<feature type="chain" id="PRO_5039619608" evidence="7">
    <location>
        <begin position="20"/>
        <end position="306"/>
    </location>
</feature>
<dbReference type="STRING" id="120956.SAMN05421791_101214"/>
<organism evidence="8 9">
    <name type="scientific">Facklamia miroungae</name>
    <dbReference type="NCBI Taxonomy" id="120956"/>
    <lineage>
        <taxon>Bacteria</taxon>
        <taxon>Bacillati</taxon>
        <taxon>Bacillota</taxon>
        <taxon>Bacilli</taxon>
        <taxon>Lactobacillales</taxon>
        <taxon>Aerococcaceae</taxon>
        <taxon>Facklamia</taxon>
    </lineage>
</organism>
<comment type="subcellular location">
    <subcellularLocation>
        <location evidence="1">Cell envelope</location>
    </subcellularLocation>
</comment>
<dbReference type="PANTHER" id="PTHR42953">
    <property type="entry name" value="HIGH-AFFINITY ZINC UPTAKE SYSTEM PROTEIN ZNUA-RELATED"/>
    <property type="match status" value="1"/>
</dbReference>
<dbReference type="Gene3D" id="3.40.50.1980">
    <property type="entry name" value="Nitrogenase molybdenum iron protein domain"/>
    <property type="match status" value="2"/>
</dbReference>
<evidence type="ECO:0000256" key="7">
    <source>
        <dbReference type="SAM" id="SignalP"/>
    </source>
</evidence>
<dbReference type="GO" id="GO:0030313">
    <property type="term" value="C:cell envelope"/>
    <property type="evidence" value="ECO:0007669"/>
    <property type="project" value="UniProtKB-SubCell"/>
</dbReference>
<accession>A0A1G7PDD6</accession>
<proteinExistence type="inferred from homology"/>
<evidence type="ECO:0000313" key="9">
    <source>
        <dbReference type="Proteomes" id="UP000199708"/>
    </source>
</evidence>
<dbReference type="GO" id="GO:0030001">
    <property type="term" value="P:metal ion transport"/>
    <property type="evidence" value="ECO:0007669"/>
    <property type="project" value="InterPro"/>
</dbReference>
<dbReference type="SUPFAM" id="SSF53807">
    <property type="entry name" value="Helical backbone' metal receptor"/>
    <property type="match status" value="1"/>
</dbReference>
<dbReference type="InterPro" id="IPR006128">
    <property type="entry name" value="Lipoprotein_PsaA-like"/>
</dbReference>
<evidence type="ECO:0000256" key="1">
    <source>
        <dbReference type="ARBA" id="ARBA00004196"/>
    </source>
</evidence>
<name>A0A1G7PDD6_9LACT</name>
<evidence type="ECO:0000256" key="6">
    <source>
        <dbReference type="SAM" id="Coils"/>
    </source>
</evidence>
<evidence type="ECO:0000256" key="3">
    <source>
        <dbReference type="ARBA" id="ARBA00022723"/>
    </source>
</evidence>
<dbReference type="PRINTS" id="PR00691">
    <property type="entry name" value="ADHESINB"/>
</dbReference>
<dbReference type="EMBL" id="FNCK01000001">
    <property type="protein sequence ID" value="SDF84303.1"/>
    <property type="molecule type" value="Genomic_DNA"/>
</dbReference>
<dbReference type="AlphaFoldDB" id="A0A1G7PDD6"/>
<evidence type="ECO:0000256" key="2">
    <source>
        <dbReference type="ARBA" id="ARBA00022448"/>
    </source>
</evidence>
<dbReference type="Pfam" id="PF01297">
    <property type="entry name" value="ZnuA"/>
    <property type="match status" value="1"/>
</dbReference>
<dbReference type="InterPro" id="IPR006129">
    <property type="entry name" value="AdhesinB"/>
</dbReference>
<dbReference type="InterPro" id="IPR050492">
    <property type="entry name" value="Bact_metal-bind_prot9"/>
</dbReference>
<dbReference type="OrthoDB" id="9793396at2"/>
<protein>
    <submittedName>
        <fullName evidence="8">Manganese/zinc/iron transport system substrate-binding protein</fullName>
    </submittedName>
</protein>
<feature type="signal peptide" evidence="7">
    <location>
        <begin position="1"/>
        <end position="19"/>
    </location>
</feature>